<dbReference type="HOGENOM" id="CLU_1415266_0_0_1"/>
<evidence type="ECO:0000313" key="1">
    <source>
        <dbReference type="EMBL" id="KDR68961.1"/>
    </source>
</evidence>
<reference evidence="2" key="1">
    <citation type="journal article" date="2014" name="Proc. Natl. Acad. Sci. U.S.A.">
        <title>Extensive sampling of basidiomycete genomes demonstrates inadequacy of the white-rot/brown-rot paradigm for wood decay fungi.</title>
        <authorList>
            <person name="Riley R."/>
            <person name="Salamov A.A."/>
            <person name="Brown D.W."/>
            <person name="Nagy L.G."/>
            <person name="Floudas D."/>
            <person name="Held B.W."/>
            <person name="Levasseur A."/>
            <person name="Lombard V."/>
            <person name="Morin E."/>
            <person name="Otillar R."/>
            <person name="Lindquist E.A."/>
            <person name="Sun H."/>
            <person name="LaButti K.M."/>
            <person name="Schmutz J."/>
            <person name="Jabbour D."/>
            <person name="Luo H."/>
            <person name="Baker S.E."/>
            <person name="Pisabarro A.G."/>
            <person name="Walton J.D."/>
            <person name="Blanchette R.A."/>
            <person name="Henrissat B."/>
            <person name="Martin F."/>
            <person name="Cullen D."/>
            <person name="Hibbett D.S."/>
            <person name="Grigoriev I.V."/>
        </authorList>
    </citation>
    <scope>NUCLEOTIDE SEQUENCE [LARGE SCALE GENOMIC DNA]</scope>
    <source>
        <strain evidence="2">CBS 339.88</strain>
    </source>
</reference>
<sequence length="192" mass="21258">MSNAISLQALKDEVGAIVPDVESLKNCKVSNLKSVCTKCNLLVFKTGGIKRPVSVKQDYINAITLYTAYLLISSTGAGWNEMLVDEPGCHIPHLPIQGIEEEAANCHVKIRFFKNARDFRTTYKAEILHAYHSEKGIKLRDLARELSLEGLCDVIHPKTYKPLLISTDGTLDPHLIPMLLGTQGFLRVTAVL</sequence>
<keyword evidence="2" id="KW-1185">Reference proteome</keyword>
<dbReference type="EMBL" id="KL142405">
    <property type="protein sequence ID" value="KDR68961.1"/>
    <property type="molecule type" value="Genomic_DNA"/>
</dbReference>
<name>A0A067SDL7_GALM3</name>
<dbReference type="Proteomes" id="UP000027222">
    <property type="component" value="Unassembled WGS sequence"/>
</dbReference>
<gene>
    <name evidence="1" type="ORF">GALMADRAFT_145981</name>
</gene>
<dbReference type="AlphaFoldDB" id="A0A067SDL7"/>
<dbReference type="OrthoDB" id="3118664at2759"/>
<proteinExistence type="predicted"/>
<accession>A0A067SDL7</accession>
<organism evidence="1 2">
    <name type="scientific">Galerina marginata (strain CBS 339.88)</name>
    <dbReference type="NCBI Taxonomy" id="685588"/>
    <lineage>
        <taxon>Eukaryota</taxon>
        <taxon>Fungi</taxon>
        <taxon>Dikarya</taxon>
        <taxon>Basidiomycota</taxon>
        <taxon>Agaricomycotina</taxon>
        <taxon>Agaricomycetes</taxon>
        <taxon>Agaricomycetidae</taxon>
        <taxon>Agaricales</taxon>
        <taxon>Agaricineae</taxon>
        <taxon>Strophariaceae</taxon>
        <taxon>Galerina</taxon>
    </lineage>
</organism>
<evidence type="ECO:0000313" key="2">
    <source>
        <dbReference type="Proteomes" id="UP000027222"/>
    </source>
</evidence>
<protein>
    <submittedName>
        <fullName evidence="1">Uncharacterized protein</fullName>
    </submittedName>
</protein>